<accession>A0ABQ3G1B9</accession>
<evidence type="ECO:0000313" key="2">
    <source>
        <dbReference type="Proteomes" id="UP000626210"/>
    </source>
</evidence>
<name>A0ABQ3G1B9_9BURK</name>
<comment type="caution">
    <text evidence="1">The sequence shown here is derived from an EMBL/GenBank/DDBJ whole genome shotgun (WGS) entry which is preliminary data.</text>
</comment>
<protein>
    <submittedName>
        <fullName evidence="1">Uncharacterized protein</fullName>
    </submittedName>
</protein>
<sequence>MYVSLDVPMFHCVEGFVRVAAAVDEPGVMHVEVFGSEACIHAIHLVLLEGPIDAELDGRTIRMVHFAVRNDADKRRIAMTVRFQESPRHR</sequence>
<dbReference type="EMBL" id="BMYK01000006">
    <property type="protein sequence ID" value="GHC82781.1"/>
    <property type="molecule type" value="Genomic_DNA"/>
</dbReference>
<reference evidence="2" key="1">
    <citation type="journal article" date="2019" name="Int. J. Syst. Evol. Microbiol.">
        <title>The Global Catalogue of Microorganisms (GCM) 10K type strain sequencing project: providing services to taxonomists for standard genome sequencing and annotation.</title>
        <authorList>
            <consortium name="The Broad Institute Genomics Platform"/>
            <consortium name="The Broad Institute Genome Sequencing Center for Infectious Disease"/>
            <person name="Wu L."/>
            <person name="Ma J."/>
        </authorList>
    </citation>
    <scope>NUCLEOTIDE SEQUENCE [LARGE SCALE GENOMIC DNA]</scope>
    <source>
        <strain evidence="2">KCTC 23314</strain>
    </source>
</reference>
<gene>
    <name evidence="1" type="ORF">GCM10007320_26220</name>
</gene>
<evidence type="ECO:0000313" key="1">
    <source>
        <dbReference type="EMBL" id="GHC82781.1"/>
    </source>
</evidence>
<keyword evidence="2" id="KW-1185">Reference proteome</keyword>
<organism evidence="1 2">
    <name type="scientific">Pseudorhodoferax aquiterrae</name>
    <dbReference type="NCBI Taxonomy" id="747304"/>
    <lineage>
        <taxon>Bacteria</taxon>
        <taxon>Pseudomonadati</taxon>
        <taxon>Pseudomonadota</taxon>
        <taxon>Betaproteobacteria</taxon>
        <taxon>Burkholderiales</taxon>
        <taxon>Comamonadaceae</taxon>
    </lineage>
</organism>
<dbReference type="Proteomes" id="UP000626210">
    <property type="component" value="Unassembled WGS sequence"/>
</dbReference>
<proteinExistence type="predicted"/>